<dbReference type="InterPro" id="IPR047194">
    <property type="entry name" value="CwlT-like_lysozyme"/>
</dbReference>
<reference evidence="3" key="1">
    <citation type="submission" date="2017-12" db="EMBL/GenBank/DDBJ databases">
        <title>Complete genome sequences of two plasmids found in a Brazilian Bacillus thuringiensis israelensis strain.</title>
        <authorList>
            <person name="Campos F.S."/>
            <person name="Santos G.R."/>
            <person name="Nascimento V.L."/>
            <person name="Correia R.F.T."/>
            <person name="Cangussu A.S.R."/>
            <person name="Ribeiro B.M."/>
            <person name="Aguiar R.W.S."/>
        </authorList>
    </citation>
    <scope>NUCLEOTIDE SEQUENCE</scope>
    <source>
        <strain evidence="3">Bti-UFT6.51</strain>
        <plasmid evidence="3">pBtiUFT6.51.1 complete sequence</plasmid>
    </source>
</reference>
<dbReference type="AlphaFoldDB" id="A0A2I6SWK5"/>
<accession>A0A2I6SWK5</accession>
<dbReference type="Pfam" id="PF13702">
    <property type="entry name" value="Lysozyme_like"/>
    <property type="match status" value="1"/>
</dbReference>
<geneLocation type="plasmid" evidence="3">
    <name>pBtiUFT6.51.1 complete sequence</name>
</geneLocation>
<evidence type="ECO:0000259" key="2">
    <source>
        <dbReference type="Pfam" id="PF13702"/>
    </source>
</evidence>
<evidence type="ECO:0000256" key="1">
    <source>
        <dbReference type="SAM" id="Phobius"/>
    </source>
</evidence>
<keyword evidence="3" id="KW-0614">Plasmid</keyword>
<keyword evidence="1" id="KW-1133">Transmembrane helix</keyword>
<sequence>MAATQETAIDKYKKVKRIKWLVRLLGGSTGVIIAAAITILLIVSMAILGGESSTGTPNGGISGNASVQNLPPEVMRWQSMVEQECAAQGVPELVPYVLAIIMVESNGISEKLPDIMQSSGATRFSISV</sequence>
<dbReference type="Gene3D" id="1.10.530.10">
    <property type="match status" value="1"/>
</dbReference>
<feature type="transmembrane region" description="Helical" evidence="1">
    <location>
        <begin position="21"/>
        <end position="48"/>
    </location>
</feature>
<keyword evidence="1" id="KW-0472">Membrane</keyword>
<organism evidence="3">
    <name type="scientific">Bacillus thuringiensis subsp. israelensis</name>
    <dbReference type="NCBI Taxonomy" id="1430"/>
    <lineage>
        <taxon>Bacteria</taxon>
        <taxon>Bacillati</taxon>
        <taxon>Bacillota</taxon>
        <taxon>Bacilli</taxon>
        <taxon>Bacillales</taxon>
        <taxon>Bacillaceae</taxon>
        <taxon>Bacillus</taxon>
        <taxon>Bacillus cereus group</taxon>
    </lineage>
</organism>
<protein>
    <recommendedName>
        <fullName evidence="2">CwlT-like lysozyme domain-containing protein</fullName>
    </recommendedName>
</protein>
<evidence type="ECO:0000313" key="3">
    <source>
        <dbReference type="EMBL" id="AUO31960.1"/>
    </source>
</evidence>
<feature type="domain" description="CwlT-like lysozyme" evidence="2">
    <location>
        <begin position="73"/>
        <end position="122"/>
    </location>
</feature>
<proteinExistence type="predicted"/>
<name>A0A2I6SWK5_BACTI</name>
<keyword evidence="1" id="KW-0812">Transmembrane</keyword>
<dbReference type="EMBL" id="MG710485">
    <property type="protein sequence ID" value="AUO31960.1"/>
    <property type="molecule type" value="Genomic_DNA"/>
</dbReference>